<feature type="signal peptide" evidence="2">
    <location>
        <begin position="1"/>
        <end position="25"/>
    </location>
</feature>
<gene>
    <name evidence="4" type="ORF">E4582_12855</name>
</gene>
<proteinExistence type="predicted"/>
<evidence type="ECO:0000313" key="5">
    <source>
        <dbReference type="Proteomes" id="UP000298681"/>
    </source>
</evidence>
<dbReference type="SUPFAM" id="SSF52833">
    <property type="entry name" value="Thioredoxin-like"/>
    <property type="match status" value="1"/>
</dbReference>
<protein>
    <submittedName>
        <fullName evidence="4">Thiol:disulfide interchange protein DsbA/DsbL</fullName>
    </submittedName>
</protein>
<sequence length="215" mass="23783">MHLPRRLLTCLAAFCLALALPLASAHEGHAPVEGVDYVRIPDGRRLSPPDGRIEVVEIFSYACGHCADLHPLIEPWQRALPDDVRFSYLPVVYLPDDAFATAYFAAEEIGALEQTHAATFDAMHRARRLPRNATTAELAWFYEQLGVDRARLDAAMASAQTRQKLNDARDFLLRSGAQGTPTLIINGRYRVQARSLRELLHTAGQLIAAERQAGG</sequence>
<dbReference type="Pfam" id="PF13462">
    <property type="entry name" value="Thioredoxin_4"/>
    <property type="match status" value="1"/>
</dbReference>
<evidence type="ECO:0000313" key="4">
    <source>
        <dbReference type="EMBL" id="TKS53081.1"/>
    </source>
</evidence>
<dbReference type="AlphaFoldDB" id="A0A4Z1RHH0"/>
<dbReference type="RefSeq" id="WP_134675201.1">
    <property type="nucleotide sequence ID" value="NZ_SPUH01000002.1"/>
</dbReference>
<feature type="domain" description="Thioredoxin" evidence="3">
    <location>
        <begin position="16"/>
        <end position="208"/>
    </location>
</feature>
<keyword evidence="1 2" id="KW-0732">Signal</keyword>
<dbReference type="Gene3D" id="3.40.30.10">
    <property type="entry name" value="Glutaredoxin"/>
    <property type="match status" value="1"/>
</dbReference>
<keyword evidence="5" id="KW-1185">Reference proteome</keyword>
<organism evidence="4 5">
    <name type="scientific">Luteimonas yindakuii</name>
    <dbReference type="NCBI Taxonomy" id="2565782"/>
    <lineage>
        <taxon>Bacteria</taxon>
        <taxon>Pseudomonadati</taxon>
        <taxon>Pseudomonadota</taxon>
        <taxon>Gammaproteobacteria</taxon>
        <taxon>Lysobacterales</taxon>
        <taxon>Lysobacteraceae</taxon>
        <taxon>Luteimonas</taxon>
    </lineage>
</organism>
<evidence type="ECO:0000256" key="2">
    <source>
        <dbReference type="SAM" id="SignalP"/>
    </source>
</evidence>
<dbReference type="CDD" id="cd03019">
    <property type="entry name" value="DsbA_DsbA"/>
    <property type="match status" value="1"/>
</dbReference>
<comment type="caution">
    <text evidence="4">The sequence shown here is derived from an EMBL/GenBank/DDBJ whole genome shotgun (WGS) entry which is preliminary data.</text>
</comment>
<evidence type="ECO:0000256" key="1">
    <source>
        <dbReference type="ARBA" id="ARBA00022729"/>
    </source>
</evidence>
<dbReference type="Proteomes" id="UP000298681">
    <property type="component" value="Unassembled WGS sequence"/>
</dbReference>
<dbReference type="PANTHER" id="PTHR35891">
    <property type="entry name" value="THIOL:DISULFIDE INTERCHANGE PROTEIN DSBA"/>
    <property type="match status" value="1"/>
</dbReference>
<dbReference type="InterPro" id="IPR023205">
    <property type="entry name" value="DsbA/DsbL"/>
</dbReference>
<feature type="chain" id="PRO_5021419624" evidence="2">
    <location>
        <begin position="26"/>
        <end position="215"/>
    </location>
</feature>
<dbReference type="InterPro" id="IPR012336">
    <property type="entry name" value="Thioredoxin-like_fold"/>
</dbReference>
<accession>A0A4Z1RHH0</accession>
<dbReference type="PROSITE" id="PS51352">
    <property type="entry name" value="THIOREDOXIN_2"/>
    <property type="match status" value="1"/>
</dbReference>
<evidence type="ECO:0000259" key="3">
    <source>
        <dbReference type="PROSITE" id="PS51352"/>
    </source>
</evidence>
<dbReference type="EMBL" id="SPUH01000002">
    <property type="protein sequence ID" value="TKS53081.1"/>
    <property type="molecule type" value="Genomic_DNA"/>
</dbReference>
<dbReference type="InterPro" id="IPR050824">
    <property type="entry name" value="Thiol_disulfide_DsbA"/>
</dbReference>
<reference evidence="4 5" key="1">
    <citation type="submission" date="2019-01" db="EMBL/GenBank/DDBJ databases">
        <authorList>
            <person name="Zhang S."/>
        </authorList>
    </citation>
    <scope>NUCLEOTIDE SEQUENCE [LARGE SCALE GENOMIC DNA]</scope>
    <source>
        <strain evidence="4 5">1626</strain>
    </source>
</reference>
<dbReference type="PANTHER" id="PTHR35891:SF2">
    <property type="entry name" value="THIOL:DISULFIDE INTERCHANGE PROTEIN DSBA"/>
    <property type="match status" value="1"/>
</dbReference>
<dbReference type="InterPro" id="IPR013766">
    <property type="entry name" value="Thioredoxin_domain"/>
</dbReference>
<dbReference type="InterPro" id="IPR036249">
    <property type="entry name" value="Thioredoxin-like_sf"/>
</dbReference>
<name>A0A4Z1RHH0_9GAMM</name>